<feature type="region of interest" description="Disordered" evidence="1">
    <location>
        <begin position="51"/>
        <end position="85"/>
    </location>
</feature>
<dbReference type="AlphaFoldDB" id="A0AAD0JPZ8"/>
<keyword evidence="3" id="KW-1185">Reference proteome</keyword>
<proteinExistence type="predicted"/>
<evidence type="ECO:0000256" key="1">
    <source>
        <dbReference type="SAM" id="MobiDB-lite"/>
    </source>
</evidence>
<sequence length="85" mass="9087">MTGRRPVAVTRACRDDARASIFDETSKKVGGVLRDGRDDRVDHVETVVNVDSATGSDDAEDRDERCSGTVGESSAGIEDREAGEC</sequence>
<dbReference type="KEGG" id="dpc:A6048_05250"/>
<protein>
    <submittedName>
        <fullName evidence="2">Uncharacterized protein</fullName>
    </submittedName>
</protein>
<evidence type="ECO:0000313" key="3">
    <source>
        <dbReference type="Proteomes" id="UP000244903"/>
    </source>
</evidence>
<gene>
    <name evidence="2" type="ORF">A6048_05250</name>
</gene>
<accession>A0AAD0JPZ8</accession>
<name>A0AAD0JPZ8_9ACTN</name>
<evidence type="ECO:0000313" key="2">
    <source>
        <dbReference type="EMBL" id="AWH94989.1"/>
    </source>
</evidence>
<organism evidence="2 3">
    <name type="scientific">Dietzia psychralcaliphila</name>
    <dbReference type="NCBI Taxonomy" id="139021"/>
    <lineage>
        <taxon>Bacteria</taxon>
        <taxon>Bacillati</taxon>
        <taxon>Actinomycetota</taxon>
        <taxon>Actinomycetes</taxon>
        <taxon>Mycobacteriales</taxon>
        <taxon>Dietziaceae</taxon>
        <taxon>Dietzia</taxon>
    </lineage>
</organism>
<reference evidence="2 3" key="1">
    <citation type="submission" date="2016-04" db="EMBL/GenBank/DDBJ databases">
        <title>Complete genome sequence of the haloalkaliphilic hydrocarbon-degrading bacterium Dietzia psychralcaliphila ILA-1T, isolated from a drain of a fish product-processing plant.</title>
        <authorList>
            <person name="Zhao J."/>
            <person name="Hu B."/>
            <person name="Geng S."/>
            <person name="Nie Y."/>
            <person name="Tang Y."/>
        </authorList>
    </citation>
    <scope>NUCLEOTIDE SEQUENCE [LARGE SCALE GENOMIC DNA]</scope>
    <source>
        <strain evidence="2 3">ILA-1</strain>
    </source>
</reference>
<dbReference type="Proteomes" id="UP000244903">
    <property type="component" value="Chromosome"/>
</dbReference>
<dbReference type="EMBL" id="CP015453">
    <property type="protein sequence ID" value="AWH94989.1"/>
    <property type="molecule type" value="Genomic_DNA"/>
</dbReference>